<dbReference type="GO" id="GO:1990904">
    <property type="term" value="C:ribonucleoprotein complex"/>
    <property type="evidence" value="ECO:0007669"/>
    <property type="project" value="UniProtKB-KW"/>
</dbReference>
<evidence type="ECO:0000256" key="8">
    <source>
        <dbReference type="HAMAP-Rule" id="MF_01326"/>
    </source>
</evidence>
<dbReference type="AlphaFoldDB" id="A0A1Y2K3C9"/>
<dbReference type="InterPro" id="IPR005824">
    <property type="entry name" value="KOW"/>
</dbReference>
<dbReference type="InterPro" id="IPR005825">
    <property type="entry name" value="Ribosomal_uL24_CS"/>
</dbReference>
<dbReference type="InterPro" id="IPR057264">
    <property type="entry name" value="Ribosomal_uL24_C"/>
</dbReference>
<dbReference type="InterPro" id="IPR014722">
    <property type="entry name" value="Rib_uL2_dom2"/>
</dbReference>
<dbReference type="HAMAP" id="MF_01326_B">
    <property type="entry name" value="Ribosomal_uL24_B"/>
    <property type="match status" value="1"/>
</dbReference>
<dbReference type="GO" id="GO:0003735">
    <property type="term" value="F:structural constituent of ribosome"/>
    <property type="evidence" value="ECO:0007669"/>
    <property type="project" value="InterPro"/>
</dbReference>
<comment type="similarity">
    <text evidence="1 8 9">Belongs to the universal ribosomal protein uL24 family.</text>
</comment>
<sequence length="113" mass="12341">MARTMKSDFKTDLKKGDQVVVISGKDKGKRGAILQVLPKKSAVLVEKVNMIKRHTKPTQNSEGGIVEREAPIHISNVMMLDPAGGKATRIKHKTLEDGRKVRVAAASGEVLDR</sequence>
<comment type="caution">
    <text evidence="11">The sequence shown here is derived from an EMBL/GenBank/DDBJ whole genome shotgun (WGS) entry which is preliminary data.</text>
</comment>
<dbReference type="RefSeq" id="WP_085445315.1">
    <property type="nucleotide sequence ID" value="NZ_LVJN01000020.1"/>
</dbReference>
<dbReference type="GO" id="GO:0019843">
    <property type="term" value="F:rRNA binding"/>
    <property type="evidence" value="ECO:0007669"/>
    <property type="project" value="UniProtKB-UniRule"/>
</dbReference>
<evidence type="ECO:0000313" key="11">
    <source>
        <dbReference type="EMBL" id="OSM02459.1"/>
    </source>
</evidence>
<comment type="subunit">
    <text evidence="8">Part of the 50S ribosomal subunit.</text>
</comment>
<protein>
    <recommendedName>
        <fullName evidence="6 8">Large ribosomal subunit protein uL24</fullName>
    </recommendedName>
</protein>
<dbReference type="PROSITE" id="PS01108">
    <property type="entry name" value="RIBOSOMAL_L24"/>
    <property type="match status" value="1"/>
</dbReference>
<dbReference type="FunFam" id="2.30.30.30:FF:000004">
    <property type="entry name" value="50S ribosomal protein L24"/>
    <property type="match status" value="1"/>
</dbReference>
<gene>
    <name evidence="8" type="primary">rplX</name>
    <name evidence="11" type="ORF">MAIT1_02603</name>
</gene>
<dbReference type="Proteomes" id="UP000194003">
    <property type="component" value="Unassembled WGS sequence"/>
</dbReference>
<name>A0A1Y2K3C9_9PROT</name>
<comment type="function">
    <text evidence="8">One of two assembly initiator proteins, it binds directly to the 5'-end of the 23S rRNA, where it nucleates assembly of the 50S subunit.</text>
</comment>
<keyword evidence="3 8" id="KW-0694">RNA-binding</keyword>
<dbReference type="PANTHER" id="PTHR12903">
    <property type="entry name" value="MITOCHONDRIAL RIBOSOMAL PROTEIN L24"/>
    <property type="match status" value="1"/>
</dbReference>
<accession>A0A1Y2K3C9</accession>
<dbReference type="EMBL" id="LVJN01000020">
    <property type="protein sequence ID" value="OSM02459.1"/>
    <property type="molecule type" value="Genomic_DNA"/>
</dbReference>
<dbReference type="SUPFAM" id="SSF50104">
    <property type="entry name" value="Translation proteins SH3-like domain"/>
    <property type="match status" value="1"/>
</dbReference>
<evidence type="ECO:0000256" key="9">
    <source>
        <dbReference type="RuleBase" id="RU003477"/>
    </source>
</evidence>
<dbReference type="SMART" id="SM00739">
    <property type="entry name" value="KOW"/>
    <property type="match status" value="1"/>
</dbReference>
<dbReference type="InterPro" id="IPR003256">
    <property type="entry name" value="Ribosomal_uL24"/>
</dbReference>
<keyword evidence="12" id="KW-1185">Reference proteome</keyword>
<dbReference type="Gene3D" id="2.30.30.30">
    <property type="match status" value="1"/>
</dbReference>
<evidence type="ECO:0000259" key="10">
    <source>
        <dbReference type="SMART" id="SM00739"/>
    </source>
</evidence>
<proteinExistence type="inferred from homology"/>
<evidence type="ECO:0000256" key="2">
    <source>
        <dbReference type="ARBA" id="ARBA00022730"/>
    </source>
</evidence>
<dbReference type="Pfam" id="PF17136">
    <property type="entry name" value="ribosomal_L24"/>
    <property type="match status" value="1"/>
</dbReference>
<evidence type="ECO:0000256" key="3">
    <source>
        <dbReference type="ARBA" id="ARBA00022884"/>
    </source>
</evidence>
<evidence type="ECO:0000313" key="12">
    <source>
        <dbReference type="Proteomes" id="UP000194003"/>
    </source>
</evidence>
<dbReference type="STRING" id="1434232.MAIT1_02603"/>
<dbReference type="InterPro" id="IPR008991">
    <property type="entry name" value="Translation_prot_SH3-like_sf"/>
</dbReference>
<dbReference type="InterPro" id="IPR041988">
    <property type="entry name" value="Ribosomal_uL24_KOW"/>
</dbReference>
<evidence type="ECO:0000256" key="1">
    <source>
        <dbReference type="ARBA" id="ARBA00010618"/>
    </source>
</evidence>
<comment type="function">
    <text evidence="7 8">One of the proteins that surrounds the polypeptide exit tunnel on the outside of the subunit.</text>
</comment>
<evidence type="ECO:0000256" key="5">
    <source>
        <dbReference type="ARBA" id="ARBA00023274"/>
    </source>
</evidence>
<dbReference type="CDD" id="cd06089">
    <property type="entry name" value="KOW_RPL26"/>
    <property type="match status" value="1"/>
</dbReference>
<keyword evidence="5 8" id="KW-0687">Ribonucleoprotein</keyword>
<dbReference type="GO" id="GO:0005840">
    <property type="term" value="C:ribosome"/>
    <property type="evidence" value="ECO:0007669"/>
    <property type="project" value="UniProtKB-KW"/>
</dbReference>
<reference evidence="11 12" key="1">
    <citation type="journal article" date="2016" name="BMC Genomics">
        <title>Combined genomic and structural analyses of a cultured magnetotactic bacterium reveals its niche adaptation to a dynamic environment.</title>
        <authorList>
            <person name="Araujo A.C."/>
            <person name="Morillo V."/>
            <person name="Cypriano J."/>
            <person name="Teixeira L.C."/>
            <person name="Leao P."/>
            <person name="Lyra S."/>
            <person name="Almeida L.G."/>
            <person name="Bazylinski D.A."/>
            <person name="Vasconcellos A.T."/>
            <person name="Abreu F."/>
            <person name="Lins U."/>
        </authorList>
    </citation>
    <scope>NUCLEOTIDE SEQUENCE [LARGE SCALE GENOMIC DNA]</scope>
    <source>
        <strain evidence="11 12">IT-1</strain>
    </source>
</reference>
<keyword evidence="2 8" id="KW-0699">rRNA-binding</keyword>
<feature type="domain" description="KOW" evidence="10">
    <location>
        <begin position="12"/>
        <end position="39"/>
    </location>
</feature>
<keyword evidence="4 8" id="KW-0689">Ribosomal protein</keyword>
<dbReference type="NCBIfam" id="TIGR01079">
    <property type="entry name" value="rplX_bact"/>
    <property type="match status" value="1"/>
</dbReference>
<dbReference type="Pfam" id="PF00467">
    <property type="entry name" value="KOW"/>
    <property type="match status" value="1"/>
</dbReference>
<organism evidence="11 12">
    <name type="scientific">Magnetofaba australis IT-1</name>
    <dbReference type="NCBI Taxonomy" id="1434232"/>
    <lineage>
        <taxon>Bacteria</taxon>
        <taxon>Pseudomonadati</taxon>
        <taxon>Pseudomonadota</taxon>
        <taxon>Magnetococcia</taxon>
        <taxon>Magnetococcales</taxon>
        <taxon>Magnetococcaceae</taxon>
        <taxon>Magnetofaba</taxon>
    </lineage>
</organism>
<dbReference type="GO" id="GO:0006412">
    <property type="term" value="P:translation"/>
    <property type="evidence" value="ECO:0007669"/>
    <property type="project" value="UniProtKB-UniRule"/>
</dbReference>
<evidence type="ECO:0000256" key="6">
    <source>
        <dbReference type="ARBA" id="ARBA00035206"/>
    </source>
</evidence>
<evidence type="ECO:0000256" key="7">
    <source>
        <dbReference type="ARBA" id="ARBA00058688"/>
    </source>
</evidence>
<evidence type="ECO:0000256" key="4">
    <source>
        <dbReference type="ARBA" id="ARBA00022980"/>
    </source>
</evidence>